<keyword evidence="3" id="KW-1185">Reference proteome</keyword>
<dbReference type="KEGG" id="acp:A2cp1_2532"/>
<dbReference type="EMBL" id="CP001359">
    <property type="protein sequence ID" value="ACL65870.1"/>
    <property type="molecule type" value="Genomic_DNA"/>
</dbReference>
<proteinExistence type="predicted"/>
<sequence length="97" mass="10451">MRKAFVLVVLVSCTSPTAPPPTGPNATITGTVVERVDAAPYSLLRLETEKGQVWVAVPKAEVPKRSKVTVKNGAVLRNFESKQSGRKFEAVVFGVLE</sequence>
<keyword evidence="1" id="KW-0732">Signal</keyword>
<evidence type="ECO:0000256" key="1">
    <source>
        <dbReference type="SAM" id="SignalP"/>
    </source>
</evidence>
<gene>
    <name evidence="2" type="ordered locus">A2cp1_2532</name>
</gene>
<evidence type="ECO:0000313" key="3">
    <source>
        <dbReference type="Proteomes" id="UP000007089"/>
    </source>
</evidence>
<dbReference type="AlphaFoldDB" id="B8JCD0"/>
<dbReference type="HOGENOM" id="CLU_182756_0_0_7"/>
<organism evidence="2 3">
    <name type="scientific">Anaeromyxobacter dehalogenans (strain ATCC BAA-258 / DSM 21875 / 2CP-1)</name>
    <dbReference type="NCBI Taxonomy" id="455488"/>
    <lineage>
        <taxon>Bacteria</taxon>
        <taxon>Pseudomonadati</taxon>
        <taxon>Myxococcota</taxon>
        <taxon>Myxococcia</taxon>
        <taxon>Myxococcales</taxon>
        <taxon>Cystobacterineae</taxon>
        <taxon>Anaeromyxobacteraceae</taxon>
        <taxon>Anaeromyxobacter</taxon>
    </lineage>
</organism>
<feature type="signal peptide" evidence="1">
    <location>
        <begin position="1"/>
        <end position="18"/>
    </location>
</feature>
<accession>B8JCD0</accession>
<dbReference type="Proteomes" id="UP000007089">
    <property type="component" value="Chromosome"/>
</dbReference>
<evidence type="ECO:0000313" key="2">
    <source>
        <dbReference type="EMBL" id="ACL65870.1"/>
    </source>
</evidence>
<feature type="chain" id="PRO_5002875340" description="Lipoprotein" evidence="1">
    <location>
        <begin position="19"/>
        <end position="97"/>
    </location>
</feature>
<evidence type="ECO:0008006" key="4">
    <source>
        <dbReference type="Google" id="ProtNLM"/>
    </source>
</evidence>
<reference evidence="2" key="1">
    <citation type="submission" date="2009-01" db="EMBL/GenBank/DDBJ databases">
        <title>Complete sequence of Anaeromyxobacter dehalogenans 2CP-1.</title>
        <authorList>
            <consortium name="US DOE Joint Genome Institute"/>
            <person name="Lucas S."/>
            <person name="Copeland A."/>
            <person name="Lapidus A."/>
            <person name="Glavina del Rio T."/>
            <person name="Dalin E."/>
            <person name="Tice H."/>
            <person name="Bruce D."/>
            <person name="Goodwin L."/>
            <person name="Pitluck S."/>
            <person name="Saunders E."/>
            <person name="Brettin T."/>
            <person name="Detter J.C."/>
            <person name="Han C."/>
            <person name="Larimer F."/>
            <person name="Land M."/>
            <person name="Hauser L."/>
            <person name="Kyrpides N."/>
            <person name="Ovchinnikova G."/>
            <person name="Beliaev A.S."/>
            <person name="Richardson P."/>
        </authorList>
    </citation>
    <scope>NUCLEOTIDE SEQUENCE</scope>
    <source>
        <strain evidence="2">2CP-1</strain>
    </source>
</reference>
<name>B8JCD0_ANAD2</name>
<protein>
    <recommendedName>
        <fullName evidence="4">Lipoprotein</fullName>
    </recommendedName>
</protein>